<dbReference type="EMBL" id="JACEFO010002347">
    <property type="protein sequence ID" value="KAF8664766.1"/>
    <property type="molecule type" value="Genomic_DNA"/>
</dbReference>
<protein>
    <submittedName>
        <fullName evidence="1">Uncharacterized protein</fullName>
    </submittedName>
</protein>
<evidence type="ECO:0000313" key="1">
    <source>
        <dbReference type="EMBL" id="KAF8664766.1"/>
    </source>
</evidence>
<dbReference type="Pfam" id="PF07893">
    <property type="entry name" value="DUF1668"/>
    <property type="match status" value="1"/>
</dbReference>
<reference evidence="1" key="1">
    <citation type="submission" date="2020-07" db="EMBL/GenBank/DDBJ databases">
        <title>Genome sequence and genetic diversity analysis of an under-domesticated orphan crop, white fonio (Digitaria exilis).</title>
        <authorList>
            <person name="Bennetzen J.L."/>
            <person name="Chen S."/>
            <person name="Ma X."/>
            <person name="Wang X."/>
            <person name="Yssel A.E.J."/>
            <person name="Chaluvadi S.R."/>
            <person name="Johnson M."/>
            <person name="Gangashetty P."/>
            <person name="Hamidou F."/>
            <person name="Sanogo M.D."/>
            <person name="Zwaenepoel A."/>
            <person name="Wallace J."/>
            <person name="Van De Peer Y."/>
            <person name="Van Deynze A."/>
        </authorList>
    </citation>
    <scope>NUCLEOTIDE SEQUENCE</scope>
    <source>
        <tissue evidence="1">Leaves</tissue>
    </source>
</reference>
<proteinExistence type="predicted"/>
<accession>A0A835E5K0</accession>
<gene>
    <name evidence="1" type="ORF">HU200_054488</name>
</gene>
<evidence type="ECO:0000313" key="2">
    <source>
        <dbReference type="Proteomes" id="UP000636709"/>
    </source>
</evidence>
<dbReference type="Proteomes" id="UP000636709">
    <property type="component" value="Unassembled WGS sequence"/>
</dbReference>
<dbReference type="AlphaFoldDB" id="A0A835E5K0"/>
<comment type="caution">
    <text evidence="1">The sequence shown here is derived from an EMBL/GenBank/DDBJ whole genome shotgun (WGS) entry which is preliminary data.</text>
</comment>
<organism evidence="1 2">
    <name type="scientific">Digitaria exilis</name>
    <dbReference type="NCBI Taxonomy" id="1010633"/>
    <lineage>
        <taxon>Eukaryota</taxon>
        <taxon>Viridiplantae</taxon>
        <taxon>Streptophyta</taxon>
        <taxon>Embryophyta</taxon>
        <taxon>Tracheophyta</taxon>
        <taxon>Spermatophyta</taxon>
        <taxon>Magnoliopsida</taxon>
        <taxon>Liliopsida</taxon>
        <taxon>Poales</taxon>
        <taxon>Poaceae</taxon>
        <taxon>PACMAD clade</taxon>
        <taxon>Panicoideae</taxon>
        <taxon>Panicodae</taxon>
        <taxon>Paniceae</taxon>
        <taxon>Anthephorinae</taxon>
        <taxon>Digitaria</taxon>
    </lineage>
</organism>
<name>A0A835E5K0_9POAL</name>
<dbReference type="InterPro" id="IPR012871">
    <property type="entry name" value="DUF1668_ORYSA"/>
</dbReference>
<keyword evidence="2" id="KW-1185">Reference proteome</keyword>
<sequence length="87" mass="9684">MPEPQVVSLGSGKFCVTQFFETMREACSKCLHDRDADKSFAVFNGVEVFRGGGDVGDDQAGDGTELRVIIHKSKRYMLINNTIEFVH</sequence>